<accession>Q1ZAU8</accession>
<comment type="caution">
    <text evidence="1">The sequence shown here is derived from an EMBL/GenBank/DDBJ whole genome shotgun (WGS) entry which is preliminary data.</text>
</comment>
<evidence type="ECO:0000313" key="1">
    <source>
        <dbReference type="EMBL" id="EAS45394.1"/>
    </source>
</evidence>
<dbReference type="EMBL" id="AAPH01000001">
    <property type="protein sequence ID" value="EAS45394.1"/>
    <property type="molecule type" value="Genomic_DNA"/>
</dbReference>
<dbReference type="HOGENOM" id="CLU_195411_0_0_6"/>
<protein>
    <submittedName>
        <fullName evidence="1">Uncharacterized protein</fullName>
    </submittedName>
</protein>
<evidence type="ECO:0000313" key="2">
    <source>
        <dbReference type="Proteomes" id="UP000003789"/>
    </source>
</evidence>
<gene>
    <name evidence="1" type="ORF">P3TCK_03436</name>
</gene>
<sequence>MKVVVEFQKNGIYRDHYWEGYFHSVKGQLREVTPSYAAQLIKESKATLYVKE</sequence>
<organism evidence="1 2">
    <name type="scientific">Photobacterium profundum 3TCK</name>
    <dbReference type="NCBI Taxonomy" id="314280"/>
    <lineage>
        <taxon>Bacteria</taxon>
        <taxon>Pseudomonadati</taxon>
        <taxon>Pseudomonadota</taxon>
        <taxon>Gammaproteobacteria</taxon>
        <taxon>Vibrionales</taxon>
        <taxon>Vibrionaceae</taxon>
        <taxon>Photobacterium</taxon>
    </lineage>
</organism>
<name>Q1ZAU8_9GAMM</name>
<dbReference type="RefSeq" id="WP_006228697.1">
    <property type="nucleotide sequence ID" value="NZ_CH724134.1"/>
</dbReference>
<proteinExistence type="predicted"/>
<reference evidence="1 2" key="1">
    <citation type="submission" date="2006-03" db="EMBL/GenBank/DDBJ databases">
        <authorList>
            <person name="Bartlett D.H."/>
            <person name="Valle G."/>
            <person name="Lauro F.M."/>
            <person name="Vezzi A."/>
            <person name="Simonato F."/>
            <person name="Eloe E."/>
            <person name="Vitulo N."/>
            <person name="Stratton T.K."/>
            <person name="D'angelo M."/>
            <person name="Ferriera S."/>
            <person name="Johnson J."/>
            <person name="Kravitz S."/>
            <person name="Beeson K."/>
            <person name="Sutton G."/>
            <person name="Rogers Y."/>
            <person name="Friedman R."/>
            <person name="Frazier M."/>
            <person name="Venter J.C."/>
        </authorList>
    </citation>
    <scope>NUCLEOTIDE SEQUENCE [LARGE SCALE GENOMIC DNA]</scope>
    <source>
        <strain evidence="1 2">3TCK</strain>
    </source>
</reference>
<dbReference type="AlphaFoldDB" id="Q1ZAU8"/>
<dbReference type="Proteomes" id="UP000003789">
    <property type="component" value="Unassembled WGS sequence"/>
</dbReference>